<dbReference type="Proteomes" id="UP000296822">
    <property type="component" value="Plasmid unnamed1"/>
</dbReference>
<accession>A0A4D6HI44</accession>
<feature type="domain" description="DUF2062" evidence="2">
    <location>
        <begin position="14"/>
        <end position="149"/>
    </location>
</feature>
<organism evidence="3 5">
    <name type="scientific">Natronorubrum bangense</name>
    <dbReference type="NCBI Taxonomy" id="61858"/>
    <lineage>
        <taxon>Archaea</taxon>
        <taxon>Methanobacteriati</taxon>
        <taxon>Methanobacteriota</taxon>
        <taxon>Stenosarchaea group</taxon>
        <taxon>Halobacteria</taxon>
        <taxon>Halobacteriales</taxon>
        <taxon>Natrialbaceae</taxon>
        <taxon>Natronorubrum</taxon>
    </lineage>
</organism>
<evidence type="ECO:0000259" key="2">
    <source>
        <dbReference type="Pfam" id="PF09835"/>
    </source>
</evidence>
<dbReference type="Proteomes" id="UP000296822">
    <property type="component" value="Chromosome"/>
</dbReference>
<feature type="transmembrane region" description="Helical" evidence="1">
    <location>
        <begin position="116"/>
        <end position="141"/>
    </location>
</feature>
<keyword evidence="1" id="KW-0812">Transmembrane</keyword>
<name>A0A4D6HI44_9EURY</name>
<feature type="transmembrane region" description="Helical" evidence="1">
    <location>
        <begin position="31"/>
        <end position="57"/>
    </location>
</feature>
<evidence type="ECO:0000313" key="3">
    <source>
        <dbReference type="EMBL" id="QCC53261.1"/>
    </source>
</evidence>
<dbReference type="Pfam" id="PF09835">
    <property type="entry name" value="DUF2062"/>
    <property type="match status" value="1"/>
</dbReference>
<keyword evidence="1" id="KW-1133">Transmembrane helix</keyword>
<reference evidence="3 5" key="1">
    <citation type="journal article" date="2019" name="Nat. Commun.">
        <title>A new type of DNA phosphorothioation-based antiviral system in archaea.</title>
        <authorList>
            <person name="Xiong L."/>
            <person name="Liu S."/>
            <person name="Chen S."/>
            <person name="Xiao Y."/>
            <person name="Zhu B."/>
            <person name="Gao Y."/>
            <person name="Zhang Y."/>
            <person name="Chen B."/>
            <person name="Luo J."/>
            <person name="Deng Z."/>
            <person name="Chen X."/>
            <person name="Wang L."/>
            <person name="Chen S."/>
        </authorList>
    </citation>
    <scope>NUCLEOTIDE SEQUENCE [LARGE SCALE GENOMIC DNA]</scope>
    <source>
        <strain evidence="3 5">JCM 10635</strain>
        <plasmid evidence="4 5">unnamed1</plasmid>
    </source>
</reference>
<gene>
    <name evidence="3" type="ORF">DV706_01420</name>
    <name evidence="4" type="ORF">DV706_15850</name>
</gene>
<evidence type="ECO:0000313" key="4">
    <source>
        <dbReference type="EMBL" id="QCC56046.1"/>
    </source>
</evidence>
<proteinExistence type="predicted"/>
<keyword evidence="4" id="KW-0614">Plasmid</keyword>
<dbReference type="KEGG" id="nbg:DV706_01420"/>
<dbReference type="EMBL" id="CP031306">
    <property type="protein sequence ID" value="QCC56046.1"/>
    <property type="molecule type" value="Genomic_DNA"/>
</dbReference>
<dbReference type="GeneID" id="39852744"/>
<dbReference type="AlphaFoldDB" id="A0A4D6HI44"/>
<evidence type="ECO:0000256" key="1">
    <source>
        <dbReference type="SAM" id="Phobius"/>
    </source>
</evidence>
<dbReference type="PANTHER" id="PTHR40547:SF1">
    <property type="entry name" value="SLL0298 PROTEIN"/>
    <property type="match status" value="1"/>
</dbReference>
<dbReference type="KEGG" id="nbg:DV706_15850"/>
<dbReference type="PANTHER" id="PTHR40547">
    <property type="entry name" value="SLL0298 PROTEIN"/>
    <property type="match status" value="1"/>
</dbReference>
<dbReference type="InterPro" id="IPR018639">
    <property type="entry name" value="DUF2062"/>
</dbReference>
<sequence length="167" mass="18308">MTVGERLARYRDRVRRKLLAAFREERTPRQIAASFAIGIFVTALPTGGVGVGLFFVFISLWSWISKPAIFASVIVLNPFVKPAVYLASFQIGAFLLGSNSVRSRDATTTEFAWVGVQQLLLGNAVVAIVLGAVGYVTVLHLTRVHRRRTDRHPGPSVGSGILGLFRR</sequence>
<protein>
    <submittedName>
        <fullName evidence="3">DUF2062 domain-containing protein</fullName>
    </submittedName>
</protein>
<keyword evidence="1" id="KW-0472">Membrane</keyword>
<dbReference type="EMBL" id="CP031305">
    <property type="protein sequence ID" value="QCC53261.1"/>
    <property type="molecule type" value="Genomic_DNA"/>
</dbReference>
<evidence type="ECO:0000313" key="5">
    <source>
        <dbReference type="Proteomes" id="UP000296822"/>
    </source>
</evidence>
<geneLocation type="plasmid" evidence="4">
    <name>unnamed1</name>
</geneLocation>
<dbReference type="RefSeq" id="WP_006067958.1">
    <property type="nucleotide sequence ID" value="NZ_CP031305.1"/>
</dbReference>